<dbReference type="InterPro" id="IPR051795">
    <property type="entry name" value="Glycosyl_Hydrlase_43"/>
</dbReference>
<feature type="domain" description="Beta-xylosidase C-terminal Concanavalin A-like" evidence="6">
    <location>
        <begin position="380"/>
        <end position="574"/>
    </location>
</feature>
<dbReference type="SUPFAM" id="SSF49899">
    <property type="entry name" value="Concanavalin A-like lectins/glucanases"/>
    <property type="match status" value="1"/>
</dbReference>
<sequence>MKTKTKFELLLGGLVFSCIATAENISTSTATFDWFEYRGDDRVFEQPLAANEYRNPILAGYYPDPSVEQVGGDYYLVNSSFAHFPGIPVFHSRDLVNWTQIGNVIDRPDQVDFSGLGISRGIFAPAISYHNGTFYLVTTCVDCGGNFVVTAENPAGPWSDPVWLPGMGGIDPSLFFDDNGRAYIVNNDAPAEEPRYDGHRAIWVQEFDPQKLTLIGPRQQIVNGGVDIAEKPVWIEGPHLLRRNGQLYLIAAEGGTSVNHSQVVFKADTPFGPFTPWSGNPILTQRHLNPARVNPVTSVGHADFVQDGEGAWWAVFLGTRPYQGDYYNTGRETFLMPVTWDNGWPRITRDDQPVPYVAKRPALPAQAAAATPTTGNFSLREEFDTPQLPLHWLQLRNPSSSSWYSLQQSPGSLTLTPTSIALGDTGNPAFLARRQQHLQASASTRLHYQPQRAGDRAGMAVFQNREHFYFFGVTGSANGKPQLLVSRRDGDNKVQGETIASRALELPVGQPVDIQLRIQARGPEYDFHYRLGTGTDSTEMTWQPLLLAADGRVVSTRRAGGFVGAVIGLYAFTDGH</sequence>
<dbReference type="InterPro" id="IPR023296">
    <property type="entry name" value="Glyco_hydro_beta-prop_sf"/>
</dbReference>
<keyword evidence="2 4" id="KW-0378">Hydrolase</keyword>
<protein>
    <submittedName>
        <fullName evidence="7">Glycoside hydrolase family 43 protein</fullName>
    </submittedName>
</protein>
<feature type="chain" id="PRO_5045505380" evidence="5">
    <location>
        <begin position="23"/>
        <end position="576"/>
    </location>
</feature>
<evidence type="ECO:0000313" key="7">
    <source>
        <dbReference type="EMBL" id="WGL18367.1"/>
    </source>
</evidence>
<dbReference type="RefSeq" id="WP_280322351.1">
    <property type="nucleotide sequence ID" value="NZ_CP118605.1"/>
</dbReference>
<dbReference type="CDD" id="cd18617">
    <property type="entry name" value="GH43_XynB-like"/>
    <property type="match status" value="1"/>
</dbReference>
<evidence type="ECO:0000256" key="1">
    <source>
        <dbReference type="ARBA" id="ARBA00009865"/>
    </source>
</evidence>
<evidence type="ECO:0000259" key="6">
    <source>
        <dbReference type="Pfam" id="PF17851"/>
    </source>
</evidence>
<dbReference type="Pfam" id="PF04616">
    <property type="entry name" value="Glyco_hydro_43"/>
    <property type="match status" value="1"/>
</dbReference>
<feature type="signal peptide" evidence="5">
    <location>
        <begin position="1"/>
        <end position="22"/>
    </location>
</feature>
<dbReference type="GO" id="GO:0016787">
    <property type="term" value="F:hydrolase activity"/>
    <property type="evidence" value="ECO:0007669"/>
    <property type="project" value="UniProtKB-KW"/>
</dbReference>
<dbReference type="InterPro" id="IPR041542">
    <property type="entry name" value="GH43_C2"/>
</dbReference>
<dbReference type="Gene3D" id="2.60.120.200">
    <property type="match status" value="1"/>
</dbReference>
<dbReference type="PANTHER" id="PTHR42812">
    <property type="entry name" value="BETA-XYLOSIDASE"/>
    <property type="match status" value="1"/>
</dbReference>
<evidence type="ECO:0000256" key="2">
    <source>
        <dbReference type="ARBA" id="ARBA00022801"/>
    </source>
</evidence>
<name>A0ABY8NJV8_9GAMM</name>
<evidence type="ECO:0000313" key="8">
    <source>
        <dbReference type="Proteomes" id="UP001236500"/>
    </source>
</evidence>
<evidence type="ECO:0000256" key="5">
    <source>
        <dbReference type="SAM" id="SignalP"/>
    </source>
</evidence>
<dbReference type="Pfam" id="PF17851">
    <property type="entry name" value="GH43_C2"/>
    <property type="match status" value="1"/>
</dbReference>
<dbReference type="SUPFAM" id="SSF75005">
    <property type="entry name" value="Arabinanase/levansucrase/invertase"/>
    <property type="match status" value="1"/>
</dbReference>
<reference evidence="7 8" key="1">
    <citation type="submission" date="2023-02" db="EMBL/GenBank/DDBJ databases">
        <title>Description and genomic characterization of Microbulbifer bruguierae sp. nov., isolated from the sediment of mangrove plant Bruguiera sexangula.</title>
        <authorList>
            <person name="Long M."/>
        </authorList>
    </citation>
    <scope>NUCLEOTIDE SEQUENCE [LARGE SCALE GENOMIC DNA]</scope>
    <source>
        <strain evidence="7 8">H12</strain>
    </source>
</reference>
<keyword evidence="3 4" id="KW-0326">Glycosidase</keyword>
<proteinExistence type="inferred from homology"/>
<evidence type="ECO:0000256" key="3">
    <source>
        <dbReference type="ARBA" id="ARBA00023295"/>
    </source>
</evidence>
<gene>
    <name evidence="7" type="ORF">PVT68_08735</name>
</gene>
<dbReference type="Proteomes" id="UP001236500">
    <property type="component" value="Chromosome"/>
</dbReference>
<evidence type="ECO:0000256" key="4">
    <source>
        <dbReference type="RuleBase" id="RU361187"/>
    </source>
</evidence>
<dbReference type="EMBL" id="CP118605">
    <property type="protein sequence ID" value="WGL18367.1"/>
    <property type="molecule type" value="Genomic_DNA"/>
</dbReference>
<accession>A0ABY8NJV8</accession>
<dbReference type="InterPro" id="IPR013320">
    <property type="entry name" value="ConA-like_dom_sf"/>
</dbReference>
<organism evidence="7 8">
    <name type="scientific">Microbulbifer bruguierae</name>
    <dbReference type="NCBI Taxonomy" id="3029061"/>
    <lineage>
        <taxon>Bacteria</taxon>
        <taxon>Pseudomonadati</taxon>
        <taxon>Pseudomonadota</taxon>
        <taxon>Gammaproteobacteria</taxon>
        <taxon>Cellvibrionales</taxon>
        <taxon>Microbulbiferaceae</taxon>
        <taxon>Microbulbifer</taxon>
    </lineage>
</organism>
<dbReference type="InterPro" id="IPR006710">
    <property type="entry name" value="Glyco_hydro_43"/>
</dbReference>
<dbReference type="Gene3D" id="2.115.10.20">
    <property type="entry name" value="Glycosyl hydrolase domain, family 43"/>
    <property type="match status" value="1"/>
</dbReference>
<dbReference type="PANTHER" id="PTHR42812:SF12">
    <property type="entry name" value="BETA-XYLOSIDASE-RELATED"/>
    <property type="match status" value="1"/>
</dbReference>
<keyword evidence="8" id="KW-1185">Reference proteome</keyword>
<comment type="similarity">
    <text evidence="1 4">Belongs to the glycosyl hydrolase 43 family.</text>
</comment>
<keyword evidence="5" id="KW-0732">Signal</keyword>